<proteinExistence type="predicted"/>
<organism evidence="2 3">
    <name type="scientific">Taxus chinensis</name>
    <name type="common">Chinese yew</name>
    <name type="synonym">Taxus wallichiana var. chinensis</name>
    <dbReference type="NCBI Taxonomy" id="29808"/>
    <lineage>
        <taxon>Eukaryota</taxon>
        <taxon>Viridiplantae</taxon>
        <taxon>Streptophyta</taxon>
        <taxon>Embryophyta</taxon>
        <taxon>Tracheophyta</taxon>
        <taxon>Spermatophyta</taxon>
        <taxon>Pinopsida</taxon>
        <taxon>Pinidae</taxon>
        <taxon>Conifers II</taxon>
        <taxon>Cupressales</taxon>
        <taxon>Taxaceae</taxon>
        <taxon>Taxus</taxon>
    </lineage>
</organism>
<sequence length="81" mass="9252">EVPSYRMDDFMLSEDSTDDEGTQNDESGVFTSNLISNFVISICDGKEICEEGEMIEESNSLHDSIMDEHMEEAYFIIKTKE</sequence>
<reference evidence="2 3" key="1">
    <citation type="journal article" date="2021" name="Nat. Plants">
        <title>The Taxus genome provides insights into paclitaxel biosynthesis.</title>
        <authorList>
            <person name="Xiong X."/>
            <person name="Gou J."/>
            <person name="Liao Q."/>
            <person name="Li Y."/>
            <person name="Zhou Q."/>
            <person name="Bi G."/>
            <person name="Li C."/>
            <person name="Du R."/>
            <person name="Wang X."/>
            <person name="Sun T."/>
            <person name="Guo L."/>
            <person name="Liang H."/>
            <person name="Lu P."/>
            <person name="Wu Y."/>
            <person name="Zhang Z."/>
            <person name="Ro D.K."/>
            <person name="Shang Y."/>
            <person name="Huang S."/>
            <person name="Yan J."/>
        </authorList>
    </citation>
    <scope>NUCLEOTIDE SEQUENCE [LARGE SCALE GENOMIC DNA]</scope>
    <source>
        <strain evidence="2">Ta-2019</strain>
    </source>
</reference>
<protein>
    <submittedName>
        <fullName evidence="2">Uncharacterized protein</fullName>
    </submittedName>
</protein>
<feature type="region of interest" description="Disordered" evidence="1">
    <location>
        <begin position="1"/>
        <end position="28"/>
    </location>
</feature>
<feature type="compositionally biased region" description="Acidic residues" evidence="1">
    <location>
        <begin position="11"/>
        <end position="23"/>
    </location>
</feature>
<keyword evidence="3" id="KW-1185">Reference proteome</keyword>
<dbReference type="EMBL" id="JAHRHJ020003813">
    <property type="protein sequence ID" value="KAH9289148.1"/>
    <property type="molecule type" value="Genomic_DNA"/>
</dbReference>
<accession>A0AA38F4C7</accession>
<evidence type="ECO:0000313" key="2">
    <source>
        <dbReference type="EMBL" id="KAH9289148.1"/>
    </source>
</evidence>
<name>A0AA38F4C7_TAXCH</name>
<comment type="caution">
    <text evidence="2">The sequence shown here is derived from an EMBL/GenBank/DDBJ whole genome shotgun (WGS) entry which is preliminary data.</text>
</comment>
<dbReference type="AlphaFoldDB" id="A0AA38F4C7"/>
<feature type="non-terminal residue" evidence="2">
    <location>
        <position position="1"/>
    </location>
</feature>
<dbReference type="Proteomes" id="UP000824469">
    <property type="component" value="Unassembled WGS sequence"/>
</dbReference>
<evidence type="ECO:0000256" key="1">
    <source>
        <dbReference type="SAM" id="MobiDB-lite"/>
    </source>
</evidence>
<gene>
    <name evidence="2" type="ORF">KI387_033265</name>
</gene>
<evidence type="ECO:0000313" key="3">
    <source>
        <dbReference type="Proteomes" id="UP000824469"/>
    </source>
</evidence>